<protein>
    <submittedName>
        <fullName evidence="1">SDR family oxidoreductase</fullName>
    </submittedName>
</protein>
<dbReference type="InterPro" id="IPR036291">
    <property type="entry name" value="NAD(P)-bd_dom_sf"/>
</dbReference>
<organism evidence="1 2">
    <name type="scientific">Agaribacillus aureus</name>
    <dbReference type="NCBI Taxonomy" id="3051825"/>
    <lineage>
        <taxon>Bacteria</taxon>
        <taxon>Pseudomonadati</taxon>
        <taxon>Bacteroidota</taxon>
        <taxon>Cytophagia</taxon>
        <taxon>Cytophagales</taxon>
        <taxon>Splendidivirgaceae</taxon>
        <taxon>Agaribacillus</taxon>
    </lineage>
</organism>
<dbReference type="PANTHER" id="PTHR44147">
    <property type="entry name" value="DEHYDROGENASE/REDUCTASE SDR FAMILY MEMBER 1"/>
    <property type="match status" value="1"/>
</dbReference>
<dbReference type="Proteomes" id="UP001172083">
    <property type="component" value="Unassembled WGS sequence"/>
</dbReference>
<dbReference type="NCBIfam" id="NF006159">
    <property type="entry name" value="PRK08303.1"/>
    <property type="match status" value="1"/>
</dbReference>
<dbReference type="EMBL" id="JAUJEB010000001">
    <property type="protein sequence ID" value="MDN5212409.1"/>
    <property type="molecule type" value="Genomic_DNA"/>
</dbReference>
<dbReference type="InterPro" id="IPR002347">
    <property type="entry name" value="SDR_fam"/>
</dbReference>
<dbReference type="PRINTS" id="PR00081">
    <property type="entry name" value="GDHRDH"/>
</dbReference>
<keyword evidence="2" id="KW-1185">Reference proteome</keyword>
<dbReference type="PANTHER" id="PTHR44147:SF2">
    <property type="entry name" value="DEHYDROGENASE_REDUCTASE SDR FAMILY MEMBER 1"/>
    <property type="match status" value="1"/>
</dbReference>
<evidence type="ECO:0000313" key="2">
    <source>
        <dbReference type="Proteomes" id="UP001172083"/>
    </source>
</evidence>
<reference evidence="1" key="1">
    <citation type="submission" date="2023-06" db="EMBL/GenBank/DDBJ databases">
        <title>Genomic of Agaribacillus aureum.</title>
        <authorList>
            <person name="Wang G."/>
        </authorList>
    </citation>
    <scope>NUCLEOTIDE SEQUENCE</scope>
    <source>
        <strain evidence="1">BMA12</strain>
    </source>
</reference>
<dbReference type="Pfam" id="PF00106">
    <property type="entry name" value="adh_short"/>
    <property type="match status" value="1"/>
</dbReference>
<proteinExistence type="predicted"/>
<accession>A0ABT8L3R7</accession>
<dbReference type="SUPFAM" id="SSF51735">
    <property type="entry name" value="NAD(P)-binding Rossmann-fold domains"/>
    <property type="match status" value="1"/>
</dbReference>
<evidence type="ECO:0000313" key="1">
    <source>
        <dbReference type="EMBL" id="MDN5212409.1"/>
    </source>
</evidence>
<name>A0ABT8L3R7_9BACT</name>
<dbReference type="RefSeq" id="WP_346757726.1">
    <property type="nucleotide sequence ID" value="NZ_JAUJEB010000001.1"/>
</dbReference>
<dbReference type="Gene3D" id="3.40.50.720">
    <property type="entry name" value="NAD(P)-binding Rossmann-like Domain"/>
    <property type="match status" value="1"/>
</dbReference>
<comment type="caution">
    <text evidence="1">The sequence shown here is derived from an EMBL/GenBank/DDBJ whole genome shotgun (WGS) entry which is preliminary data.</text>
</comment>
<gene>
    <name evidence="1" type="ORF">QQ020_10145</name>
</gene>
<sequence>MKPLRDKIALVAGATRGAGRGIACMLGEAGATVYCTGRSTKNNPSSMNRPENIEESAQMVDRWGGKGIAIKVDHTEEEEVSRLMERIKNDHGKLDILVNDVWGGDHLTEWGKRFWELDLEKGYKMIQRAIYSHLVTSKHALPLITENTGIVIEITDGDHYGYRGNLFYDLVKTNIIRIAFIMAKELKKKGISAIAVTPGFLRSEAMLDHFGVTEDNWQQGAEKDANFIASETPFFVGRCIAALCADPKLEMKNGKVFSSWDLAEEYQINDVDGSRPNWGRHFQEAYNFSGKNCNDQFYTFWDNGPLEAAMPDWP</sequence>